<comment type="caution">
    <text evidence="1">The sequence shown here is derived from an EMBL/GenBank/DDBJ whole genome shotgun (WGS) entry which is preliminary data.</text>
</comment>
<proteinExistence type="predicted"/>
<protein>
    <submittedName>
        <fullName evidence="1">Disease resistance At1g50180</fullName>
    </submittedName>
</protein>
<dbReference type="PANTHER" id="PTHR19338:SF66">
    <property type="entry name" value="NB-ARC DOMAIN-CONTAINING PROTEIN"/>
    <property type="match status" value="1"/>
</dbReference>
<dbReference type="Gramene" id="OE9A092601T1">
    <property type="protein sequence ID" value="OE9A092601C1"/>
    <property type="gene ID" value="OE9A092601"/>
</dbReference>
<evidence type="ECO:0000313" key="1">
    <source>
        <dbReference type="EMBL" id="CAA2991114.1"/>
    </source>
</evidence>
<sequence length="162" mass="18168">MEVAYDVEDGGILNEGITLHQVGSEIRVIKANISTLTRGLQTYGIKAISQGENANSTSPRRQQQRRTYSHLVEENFIGLDEEVVLLFAHLVTVGNKKCYKVVSICGMGGLGKTTLAWKVYITSRCHKNPVSSFYLDLYIPALAIIRCSVRDNLYQKRGRFSR</sequence>
<name>A0A8S0SF61_OLEEU</name>
<evidence type="ECO:0000313" key="2">
    <source>
        <dbReference type="Proteomes" id="UP000594638"/>
    </source>
</evidence>
<dbReference type="AlphaFoldDB" id="A0A8S0SF61"/>
<reference evidence="1 2" key="1">
    <citation type="submission" date="2019-12" db="EMBL/GenBank/DDBJ databases">
        <authorList>
            <person name="Alioto T."/>
            <person name="Alioto T."/>
            <person name="Gomez Garrido J."/>
        </authorList>
    </citation>
    <scope>NUCLEOTIDE SEQUENCE [LARGE SCALE GENOMIC DNA]</scope>
</reference>
<gene>
    <name evidence="1" type="ORF">OLEA9_A092601</name>
</gene>
<dbReference type="Gene3D" id="3.40.50.300">
    <property type="entry name" value="P-loop containing nucleotide triphosphate hydrolases"/>
    <property type="match status" value="1"/>
</dbReference>
<organism evidence="1 2">
    <name type="scientific">Olea europaea subsp. europaea</name>
    <dbReference type="NCBI Taxonomy" id="158383"/>
    <lineage>
        <taxon>Eukaryota</taxon>
        <taxon>Viridiplantae</taxon>
        <taxon>Streptophyta</taxon>
        <taxon>Embryophyta</taxon>
        <taxon>Tracheophyta</taxon>
        <taxon>Spermatophyta</taxon>
        <taxon>Magnoliopsida</taxon>
        <taxon>eudicotyledons</taxon>
        <taxon>Gunneridae</taxon>
        <taxon>Pentapetalae</taxon>
        <taxon>asterids</taxon>
        <taxon>lamiids</taxon>
        <taxon>Lamiales</taxon>
        <taxon>Oleaceae</taxon>
        <taxon>Oleeae</taxon>
        <taxon>Olea</taxon>
    </lineage>
</organism>
<dbReference type="Proteomes" id="UP000594638">
    <property type="component" value="Unassembled WGS sequence"/>
</dbReference>
<dbReference type="SUPFAM" id="SSF52540">
    <property type="entry name" value="P-loop containing nucleoside triphosphate hydrolases"/>
    <property type="match status" value="1"/>
</dbReference>
<dbReference type="PANTHER" id="PTHR19338">
    <property type="entry name" value="TRANSLOCASE OF INNER MITOCHONDRIAL MEMBRANE 13 HOMOLOG"/>
    <property type="match status" value="1"/>
</dbReference>
<feature type="non-terminal residue" evidence="1">
    <location>
        <position position="162"/>
    </location>
</feature>
<accession>A0A8S0SF61</accession>
<dbReference type="InterPro" id="IPR027417">
    <property type="entry name" value="P-loop_NTPase"/>
</dbReference>
<dbReference type="OrthoDB" id="3027644at2759"/>
<keyword evidence="2" id="KW-1185">Reference proteome</keyword>
<dbReference type="EMBL" id="CACTIH010004755">
    <property type="protein sequence ID" value="CAA2991114.1"/>
    <property type="molecule type" value="Genomic_DNA"/>
</dbReference>